<dbReference type="SUPFAM" id="SSF50341">
    <property type="entry name" value="CheW-like"/>
    <property type="match status" value="1"/>
</dbReference>
<dbReference type="Pfam" id="PF01584">
    <property type="entry name" value="CheW"/>
    <property type="match status" value="1"/>
</dbReference>
<dbReference type="GO" id="GO:0007165">
    <property type="term" value="P:signal transduction"/>
    <property type="evidence" value="ECO:0007669"/>
    <property type="project" value="InterPro"/>
</dbReference>
<dbReference type="EMBL" id="SDPT01000001">
    <property type="protein sequence ID" value="RXZ34515.1"/>
    <property type="molecule type" value="Genomic_DNA"/>
</dbReference>
<dbReference type="GO" id="GO:0006935">
    <property type="term" value="P:chemotaxis"/>
    <property type="evidence" value="ECO:0007669"/>
    <property type="project" value="InterPro"/>
</dbReference>
<accession>A0A4Q2IVD1</accession>
<dbReference type="InterPro" id="IPR036061">
    <property type="entry name" value="CheW-like_dom_sf"/>
</dbReference>
<comment type="caution">
    <text evidence="1">The sequence shown here is derived from an EMBL/GenBank/DDBJ whole genome shotgun (WGS) entry which is preliminary data.</text>
</comment>
<dbReference type="PROSITE" id="PS50851">
    <property type="entry name" value="CHEW"/>
    <property type="match status" value="1"/>
</dbReference>
<gene>
    <name evidence="1" type="ORF">EO081_02180</name>
</gene>
<reference evidence="1 2" key="1">
    <citation type="submission" date="2019-01" db="EMBL/GenBank/DDBJ databases">
        <title>Sphingomonas mucosissima sp. nov. and Sphingomonas desiccabilis sp. nov., from biological soil crusts in the Colorado Plateau, USA.</title>
        <authorList>
            <person name="Zhu D."/>
        </authorList>
    </citation>
    <scope>NUCLEOTIDE SEQUENCE [LARGE SCALE GENOMIC DNA]</scope>
    <source>
        <strain evidence="1 2">CP1D</strain>
    </source>
</reference>
<evidence type="ECO:0000313" key="2">
    <source>
        <dbReference type="Proteomes" id="UP000292347"/>
    </source>
</evidence>
<name>A0A4Q2IVD1_9SPHN</name>
<keyword evidence="2" id="KW-1185">Reference proteome</keyword>
<dbReference type="SMART" id="SM00260">
    <property type="entry name" value="CheW"/>
    <property type="match status" value="1"/>
</dbReference>
<protein>
    <submittedName>
        <fullName evidence="1">Chemotaxis protein CheW</fullName>
    </submittedName>
</protein>
<dbReference type="Gene3D" id="2.30.30.40">
    <property type="entry name" value="SH3 Domains"/>
    <property type="match status" value="1"/>
</dbReference>
<dbReference type="RefSeq" id="WP_129340306.1">
    <property type="nucleotide sequence ID" value="NZ_JACIDD010000001.1"/>
</dbReference>
<dbReference type="AlphaFoldDB" id="A0A4Q2IVD1"/>
<evidence type="ECO:0000313" key="1">
    <source>
        <dbReference type="EMBL" id="RXZ34515.1"/>
    </source>
</evidence>
<dbReference type="InterPro" id="IPR002545">
    <property type="entry name" value="CheW-lke_dom"/>
</dbReference>
<organism evidence="1 2">
    <name type="scientific">Sphingomonas desiccabilis</name>
    <dbReference type="NCBI Taxonomy" id="429134"/>
    <lineage>
        <taxon>Bacteria</taxon>
        <taxon>Pseudomonadati</taxon>
        <taxon>Pseudomonadota</taxon>
        <taxon>Alphaproteobacteria</taxon>
        <taxon>Sphingomonadales</taxon>
        <taxon>Sphingomonadaceae</taxon>
        <taxon>Sphingomonas</taxon>
    </lineage>
</organism>
<proteinExistence type="predicted"/>
<sequence length="167" mass="17707">MPNRAPDPLLLFRAGDHRLAIPARDVREVLPLLPIARPPTLPRPLAGFVDVRGETLPVLAPALLFDGGSALGTLDLFSHLIRPHGPAATMPCLLVDRVEDMVLPDADAIRSVEAEASHNGAILAEVALPDGPAHLLSLARLLSEAERERLTALAAQAEARAADWAIG</sequence>
<dbReference type="Gene3D" id="2.40.50.180">
    <property type="entry name" value="CheA-289, Domain 4"/>
    <property type="match status" value="1"/>
</dbReference>
<dbReference type="OrthoDB" id="7584342at2"/>
<dbReference type="Proteomes" id="UP000292347">
    <property type="component" value="Unassembled WGS sequence"/>
</dbReference>